<accession>A0ABD2AYF5</accession>
<dbReference type="Proteomes" id="UP001607302">
    <property type="component" value="Unassembled WGS sequence"/>
</dbReference>
<keyword evidence="3" id="KW-1185">Reference proteome</keyword>
<organism evidence="2 3">
    <name type="scientific">Vespula squamosa</name>
    <name type="common">Southern yellow jacket</name>
    <name type="synonym">Wasp</name>
    <dbReference type="NCBI Taxonomy" id="30214"/>
    <lineage>
        <taxon>Eukaryota</taxon>
        <taxon>Metazoa</taxon>
        <taxon>Ecdysozoa</taxon>
        <taxon>Arthropoda</taxon>
        <taxon>Hexapoda</taxon>
        <taxon>Insecta</taxon>
        <taxon>Pterygota</taxon>
        <taxon>Neoptera</taxon>
        <taxon>Endopterygota</taxon>
        <taxon>Hymenoptera</taxon>
        <taxon>Apocrita</taxon>
        <taxon>Aculeata</taxon>
        <taxon>Vespoidea</taxon>
        <taxon>Vespidae</taxon>
        <taxon>Vespinae</taxon>
        <taxon>Vespula</taxon>
    </lineage>
</organism>
<evidence type="ECO:0000256" key="1">
    <source>
        <dbReference type="SAM" id="MobiDB-lite"/>
    </source>
</evidence>
<name>A0ABD2AYF5_VESSQ</name>
<proteinExistence type="predicted"/>
<protein>
    <submittedName>
        <fullName evidence="2">Uncharacterized protein</fullName>
    </submittedName>
</protein>
<sequence length="134" mass="15500">MKREREIDRRVVGAEKEEIQKKNEKKGKTQKKDIYRPALAAQKQQQRPFTSSVEMSRRHFPIDLFIVKTWNNISLQRALIFSPGLPSYFLVVLTSVGVDGYAGGSGFNTSGTVNEILSIFRAKRQKRDERRDRE</sequence>
<reference evidence="2 3" key="1">
    <citation type="journal article" date="2024" name="Ann. Entomol. Soc. Am.">
        <title>Genomic analyses of the southern and eastern yellowjacket wasps (Hymenoptera: Vespidae) reveal evolutionary signatures of social life.</title>
        <authorList>
            <person name="Catto M.A."/>
            <person name="Caine P.B."/>
            <person name="Orr S.E."/>
            <person name="Hunt B.G."/>
            <person name="Goodisman M.A.D."/>
        </authorList>
    </citation>
    <scope>NUCLEOTIDE SEQUENCE [LARGE SCALE GENOMIC DNA]</scope>
    <source>
        <strain evidence="2">233</strain>
        <tissue evidence="2">Head and thorax</tissue>
    </source>
</reference>
<evidence type="ECO:0000313" key="2">
    <source>
        <dbReference type="EMBL" id="KAL2725638.1"/>
    </source>
</evidence>
<dbReference type="EMBL" id="JAUDFV010000138">
    <property type="protein sequence ID" value="KAL2725638.1"/>
    <property type="molecule type" value="Genomic_DNA"/>
</dbReference>
<feature type="compositionally biased region" description="Basic and acidic residues" evidence="1">
    <location>
        <begin position="1"/>
        <end position="35"/>
    </location>
</feature>
<feature type="compositionally biased region" description="Polar residues" evidence="1">
    <location>
        <begin position="42"/>
        <end position="52"/>
    </location>
</feature>
<evidence type="ECO:0000313" key="3">
    <source>
        <dbReference type="Proteomes" id="UP001607302"/>
    </source>
</evidence>
<gene>
    <name evidence="2" type="ORF">V1478_008311</name>
</gene>
<comment type="caution">
    <text evidence="2">The sequence shown here is derived from an EMBL/GenBank/DDBJ whole genome shotgun (WGS) entry which is preliminary data.</text>
</comment>
<feature type="region of interest" description="Disordered" evidence="1">
    <location>
        <begin position="1"/>
        <end position="52"/>
    </location>
</feature>
<dbReference type="AlphaFoldDB" id="A0ABD2AYF5"/>